<proteinExistence type="predicted"/>
<keyword evidence="2" id="KW-1185">Reference proteome</keyword>
<protein>
    <submittedName>
        <fullName evidence="1">Uncharacterized protein</fullName>
    </submittedName>
</protein>
<reference evidence="1" key="1">
    <citation type="submission" date="2022-07" db="EMBL/GenBank/DDBJ databases">
        <title>Genome Sequence of Phlebia brevispora.</title>
        <authorList>
            <person name="Buettner E."/>
        </authorList>
    </citation>
    <scope>NUCLEOTIDE SEQUENCE</scope>
    <source>
        <strain evidence="1">MPL23</strain>
    </source>
</reference>
<dbReference type="Proteomes" id="UP001148662">
    <property type="component" value="Unassembled WGS sequence"/>
</dbReference>
<evidence type="ECO:0000313" key="1">
    <source>
        <dbReference type="EMBL" id="KAJ3528691.1"/>
    </source>
</evidence>
<sequence>MNPSSSKTRYMEIWRKHPLSDDKDSLFKGVSLVAFSPGPCSRYVAFAGERGLLLLSADGGRLLAKLSDQLQRTSIKAFSWFLPDTLVCAYSNGNIVDIRVTQERLDVDIAICEGHCVECLTVDQKGEYLATAARQAISTWHRQGDGSWTEHMALGSSLPMRAVDQKLPVIVTSLSWYEDPGQLLIVSYRFHGIHIWDVRSATVLRTVLDPGGVLGNASLSPDQRYLAVVTEGGVDVIRIQDKALGKKPVYADCGVDYPVVFLHDGRAVLTSTVDGNVQLTTRDGSHLQTLRHRDICAPSGDTVLASAAASRSKLNLYFANSSMKDSNVLSVSEGSKEINPKLRICTVSRHCICMWETADPSSRDFGSLIDMDGEDLLAKDRRETLRLQIALEGHLQTLKEASMGA</sequence>
<comment type="caution">
    <text evidence="1">The sequence shown here is derived from an EMBL/GenBank/DDBJ whole genome shotgun (WGS) entry which is preliminary data.</text>
</comment>
<evidence type="ECO:0000313" key="2">
    <source>
        <dbReference type="Proteomes" id="UP001148662"/>
    </source>
</evidence>
<dbReference type="EMBL" id="JANHOG010002000">
    <property type="protein sequence ID" value="KAJ3528691.1"/>
    <property type="molecule type" value="Genomic_DNA"/>
</dbReference>
<accession>A0ACC1RZ51</accession>
<name>A0ACC1RZ51_9APHY</name>
<organism evidence="1 2">
    <name type="scientific">Phlebia brevispora</name>
    <dbReference type="NCBI Taxonomy" id="194682"/>
    <lineage>
        <taxon>Eukaryota</taxon>
        <taxon>Fungi</taxon>
        <taxon>Dikarya</taxon>
        <taxon>Basidiomycota</taxon>
        <taxon>Agaricomycotina</taxon>
        <taxon>Agaricomycetes</taxon>
        <taxon>Polyporales</taxon>
        <taxon>Meruliaceae</taxon>
        <taxon>Phlebia</taxon>
    </lineage>
</organism>
<gene>
    <name evidence="1" type="ORF">NM688_g7961</name>
</gene>